<accession>A0A1G7XMC0</accession>
<sequence>MAGTPASVTHELTERVNEMWGDLTSGGQEINEFAWKRLFRDIQKLQTALECKPDALLLEAAMWAFKLDEEGVQRALNIYSGWYGKTAAWYRARAGFAPRLGRPQMLVDMIDNQYPVGDPHGLLTLLNSSAQMGMFVTARRAIYDLDKLKIDDLPGKAYIRFEQTMQAANYITENDLNERDFADRLQVASEVINKYAPVSVFSLETGDFGVLFEYVLDFDIDKLIEIDNEISDTICVRFEDSLAQHISIGVTPKR</sequence>
<evidence type="ECO:0000313" key="2">
    <source>
        <dbReference type="Proteomes" id="UP000198606"/>
    </source>
</evidence>
<protein>
    <submittedName>
        <fullName evidence="1">Uncharacterized protein</fullName>
    </submittedName>
</protein>
<dbReference type="Proteomes" id="UP000198606">
    <property type="component" value="Unassembled WGS sequence"/>
</dbReference>
<evidence type="ECO:0000313" key="1">
    <source>
        <dbReference type="EMBL" id="SDG85231.1"/>
    </source>
</evidence>
<dbReference type="RefSeq" id="WP_084305392.1">
    <property type="nucleotide sequence ID" value="NZ_FNDG01000001.1"/>
</dbReference>
<dbReference type="AlphaFoldDB" id="A0A1G7XMC0"/>
<gene>
    <name evidence="1" type="ORF">SAMN05216588_101188</name>
</gene>
<organism evidence="1 2">
    <name type="scientific">Phytopseudomonas flavescens</name>
    <dbReference type="NCBI Taxonomy" id="29435"/>
    <lineage>
        <taxon>Bacteria</taxon>
        <taxon>Pseudomonadati</taxon>
        <taxon>Pseudomonadota</taxon>
        <taxon>Gammaproteobacteria</taxon>
        <taxon>Pseudomonadales</taxon>
        <taxon>Pseudomonadaceae</taxon>
        <taxon>Phytopseudomonas</taxon>
    </lineage>
</organism>
<proteinExistence type="predicted"/>
<dbReference type="EMBL" id="FNDG01000001">
    <property type="protein sequence ID" value="SDG85231.1"/>
    <property type="molecule type" value="Genomic_DNA"/>
</dbReference>
<reference evidence="1 2" key="1">
    <citation type="submission" date="2016-10" db="EMBL/GenBank/DDBJ databases">
        <authorList>
            <person name="de Groot N.N."/>
        </authorList>
    </citation>
    <scope>NUCLEOTIDE SEQUENCE [LARGE SCALE GENOMIC DNA]</scope>
    <source>
        <strain evidence="1 2">LMG 18387</strain>
    </source>
</reference>
<name>A0A1G7XMC0_9GAMM</name>